<organism evidence="2">
    <name type="scientific">marine sediment metagenome</name>
    <dbReference type="NCBI Taxonomy" id="412755"/>
    <lineage>
        <taxon>unclassified sequences</taxon>
        <taxon>metagenomes</taxon>
        <taxon>ecological metagenomes</taxon>
    </lineage>
</organism>
<dbReference type="CDD" id="cd06661">
    <property type="entry name" value="GGCT_like"/>
    <property type="match status" value="1"/>
</dbReference>
<dbReference type="EMBL" id="LAZR01000018">
    <property type="protein sequence ID" value="KKO05549.1"/>
    <property type="molecule type" value="Genomic_DNA"/>
</dbReference>
<evidence type="ECO:0000313" key="2">
    <source>
        <dbReference type="EMBL" id="KKO05549.1"/>
    </source>
</evidence>
<dbReference type="AlphaFoldDB" id="A0A0F9YLL7"/>
<dbReference type="InterPro" id="IPR009288">
    <property type="entry name" value="AIG2-like_dom"/>
</dbReference>
<protein>
    <recommendedName>
        <fullName evidence="1">Gamma-glutamylcyclotransferase AIG2-like domain-containing protein</fullName>
    </recommendedName>
</protein>
<name>A0A0F9YLL7_9ZZZZ</name>
<sequence length="130" mass="14794">MDHLQRDIQRCPRVAVYGTLKQGQRNHHWLEGATLIGHDHLADITLYDLGPYPGVKLAPSNGTVVEIYTIDAQQLKRLDQLEDYFHHAPNEGVYDRAVLATRHGEAWCYLFNADVEERLKISSGDWQGPS</sequence>
<reference evidence="2" key="1">
    <citation type="journal article" date="2015" name="Nature">
        <title>Complex archaea that bridge the gap between prokaryotes and eukaryotes.</title>
        <authorList>
            <person name="Spang A."/>
            <person name="Saw J.H."/>
            <person name="Jorgensen S.L."/>
            <person name="Zaremba-Niedzwiedzka K."/>
            <person name="Martijn J."/>
            <person name="Lind A.E."/>
            <person name="van Eijk R."/>
            <person name="Schleper C."/>
            <person name="Guy L."/>
            <person name="Ettema T.J."/>
        </authorList>
    </citation>
    <scope>NUCLEOTIDE SEQUENCE</scope>
</reference>
<proteinExistence type="predicted"/>
<dbReference type="Gene3D" id="3.10.490.10">
    <property type="entry name" value="Gamma-glutamyl cyclotransferase-like"/>
    <property type="match status" value="1"/>
</dbReference>
<feature type="domain" description="Gamma-glutamylcyclotransferase AIG2-like" evidence="1">
    <location>
        <begin position="14"/>
        <end position="127"/>
    </location>
</feature>
<dbReference type="InterPro" id="IPR036568">
    <property type="entry name" value="GGCT-like_sf"/>
</dbReference>
<accession>A0A0F9YLL7</accession>
<dbReference type="SUPFAM" id="SSF110857">
    <property type="entry name" value="Gamma-glutamyl cyclotransferase-like"/>
    <property type="match status" value="1"/>
</dbReference>
<dbReference type="Pfam" id="PF06094">
    <property type="entry name" value="GGACT"/>
    <property type="match status" value="1"/>
</dbReference>
<dbReference type="InterPro" id="IPR013024">
    <property type="entry name" value="GGCT-like"/>
</dbReference>
<evidence type="ECO:0000259" key="1">
    <source>
        <dbReference type="Pfam" id="PF06094"/>
    </source>
</evidence>
<comment type="caution">
    <text evidence="2">The sequence shown here is derived from an EMBL/GenBank/DDBJ whole genome shotgun (WGS) entry which is preliminary data.</text>
</comment>
<gene>
    <name evidence="2" type="ORF">LCGC14_0071880</name>
</gene>